<accession>A0A9P8KYC2</accession>
<comment type="caution">
    <text evidence="1">The sequence shown here is derived from an EMBL/GenBank/DDBJ whole genome shotgun (WGS) entry which is preliminary data.</text>
</comment>
<name>A0A9P8KYC2_9HYPO</name>
<dbReference type="AlphaFoldDB" id="A0A9P8KYC2"/>
<organism evidence="1 2">
    <name type="scientific">Trichoderma semiorbis</name>
    <dbReference type="NCBI Taxonomy" id="1491008"/>
    <lineage>
        <taxon>Eukaryota</taxon>
        <taxon>Fungi</taxon>
        <taxon>Dikarya</taxon>
        <taxon>Ascomycota</taxon>
        <taxon>Pezizomycotina</taxon>
        <taxon>Sordariomycetes</taxon>
        <taxon>Hypocreomycetidae</taxon>
        <taxon>Hypocreales</taxon>
        <taxon>Hypocreaceae</taxon>
        <taxon>Trichoderma</taxon>
    </lineage>
</organism>
<gene>
    <name evidence="1" type="ORF">TsFJ059_001461</name>
</gene>
<protein>
    <submittedName>
        <fullName evidence="1">Uncharacterized protein</fullName>
    </submittedName>
</protein>
<sequence>MNRIYSNLRADRGAKLQPRSWSNGTRTLFGIALQRPRHGISIGQQPKFRRLQGPVSVCSIQGPFCLMW</sequence>
<dbReference type="Proteomes" id="UP000826573">
    <property type="component" value="Unassembled WGS sequence"/>
</dbReference>
<keyword evidence="2" id="KW-1185">Reference proteome</keyword>
<evidence type="ECO:0000313" key="1">
    <source>
        <dbReference type="EMBL" id="KAH0532823.1"/>
    </source>
</evidence>
<reference evidence="1 2" key="1">
    <citation type="submission" date="2021-08" db="EMBL/GenBank/DDBJ databases">
        <title>The highly contiguous genome resource for Trichoderma semiorbis FJ059, a fungal antagonistic to plant pathogens.</title>
        <authorList>
            <person name="Liu T."/>
        </authorList>
    </citation>
    <scope>NUCLEOTIDE SEQUENCE [LARGE SCALE GENOMIC DNA]</scope>
    <source>
        <strain evidence="1 2">FJ059</strain>
    </source>
</reference>
<dbReference type="EMBL" id="JAIMJC010000001">
    <property type="protein sequence ID" value="KAH0532823.1"/>
    <property type="molecule type" value="Genomic_DNA"/>
</dbReference>
<evidence type="ECO:0000313" key="2">
    <source>
        <dbReference type="Proteomes" id="UP000826573"/>
    </source>
</evidence>
<proteinExistence type="predicted"/>